<comment type="caution">
    <text evidence="1">The sequence shown here is derived from an EMBL/GenBank/DDBJ whole genome shotgun (WGS) entry which is preliminary data.</text>
</comment>
<gene>
    <name evidence="1" type="ORF">CVV64_11915</name>
</gene>
<evidence type="ECO:0000313" key="1">
    <source>
        <dbReference type="EMBL" id="PKK90020.1"/>
    </source>
</evidence>
<dbReference type="Pfam" id="PF08849">
    <property type="entry name" value="BrxA"/>
    <property type="match status" value="1"/>
</dbReference>
<dbReference type="InterPro" id="IPR023137">
    <property type="entry name" value="BrxA_sf"/>
</dbReference>
<evidence type="ECO:0008006" key="3">
    <source>
        <dbReference type="Google" id="ProtNLM"/>
    </source>
</evidence>
<protein>
    <recommendedName>
        <fullName evidence="3">DUF1819 domain-containing protein</fullName>
    </recommendedName>
</protein>
<sequence>MNDYLQLEYSANLTSNSFLLFESIETARLLVSGLSWDECKAQIDAENLYNYTSRKWISQKFNAIKRRFLRLNADLITLIAQGDHSTAALTTLYAIFKHEPIFGEFLTEVFLEKGRRSGKALGPADLHLFLNEKATLDSRVAAWKDSTRKKLWDVFRRILVKAGLMDRSGMAIRQIMDSGLKDILIALDEYQFTKCVEGF</sequence>
<dbReference type="AlphaFoldDB" id="A0A2N1PNX0"/>
<reference evidence="1 2" key="1">
    <citation type="journal article" date="2017" name="ISME J.">
        <title>Potential for microbial H2 and metal transformations associated with novel bacteria and archaea in deep terrestrial subsurface sediments.</title>
        <authorList>
            <person name="Hernsdorf A.W."/>
            <person name="Amano Y."/>
            <person name="Miyakawa K."/>
            <person name="Ise K."/>
            <person name="Suzuki Y."/>
            <person name="Anantharaman K."/>
            <person name="Probst A."/>
            <person name="Burstein D."/>
            <person name="Thomas B.C."/>
            <person name="Banfield J.F."/>
        </authorList>
    </citation>
    <scope>NUCLEOTIDE SEQUENCE [LARGE SCALE GENOMIC DNA]</scope>
    <source>
        <strain evidence="1">HGW-Wallbacteria-1</strain>
    </source>
</reference>
<dbReference type="Gene3D" id="1.10.3540.10">
    <property type="entry name" value="uncharacterized protein from magnetospirillum magneticum domain"/>
    <property type="match status" value="1"/>
</dbReference>
<accession>A0A2N1PNX0</accession>
<proteinExistence type="predicted"/>
<dbReference type="Proteomes" id="UP000233256">
    <property type="component" value="Unassembled WGS sequence"/>
</dbReference>
<organism evidence="1 2">
    <name type="scientific">Candidatus Wallbacteria bacterium HGW-Wallbacteria-1</name>
    <dbReference type="NCBI Taxonomy" id="2013854"/>
    <lineage>
        <taxon>Bacteria</taxon>
        <taxon>Candidatus Walliibacteriota</taxon>
    </lineage>
</organism>
<evidence type="ECO:0000313" key="2">
    <source>
        <dbReference type="Proteomes" id="UP000233256"/>
    </source>
</evidence>
<dbReference type="InterPro" id="IPR014948">
    <property type="entry name" value="BrxA"/>
</dbReference>
<name>A0A2N1PNX0_9BACT</name>
<dbReference type="EMBL" id="PGXC01000009">
    <property type="protein sequence ID" value="PKK90020.1"/>
    <property type="molecule type" value="Genomic_DNA"/>
</dbReference>